<keyword evidence="2" id="KW-1185">Reference proteome</keyword>
<evidence type="ECO:0000313" key="2">
    <source>
        <dbReference type="Proteomes" id="UP000356253"/>
    </source>
</evidence>
<proteinExistence type="predicted"/>
<protein>
    <submittedName>
        <fullName evidence="1">Uncharacterized protein</fullName>
    </submittedName>
</protein>
<gene>
    <name evidence="1" type="ORF">FVB9532_01402</name>
</gene>
<dbReference type="EMBL" id="CABVMM010000004">
    <property type="protein sequence ID" value="VVV00137.1"/>
    <property type="molecule type" value="Genomic_DNA"/>
</dbReference>
<name>A0AC61Y6N2_9FLAO</name>
<reference evidence="1" key="1">
    <citation type="submission" date="2019-09" db="EMBL/GenBank/DDBJ databases">
        <authorList>
            <person name="Rodrigo-Torres L."/>
            <person name="Arahal R. D."/>
            <person name="Lucena T."/>
        </authorList>
    </citation>
    <scope>NUCLEOTIDE SEQUENCE</scope>
    <source>
        <strain evidence="1">ISS653</strain>
    </source>
</reference>
<dbReference type="Proteomes" id="UP000356253">
    <property type="component" value="Unassembled WGS sequence"/>
</dbReference>
<sequence>MKNLLSLLFSIILLTSCGSDDDSTTPSQSKSIEELLESYDLWYVEPGQPSSDFDLGQDAITFSFVNNELYANKNLIGFDPSTTGSIETTYIVEQEGNNAIITIDDTNFKVLGISDNSLKLVDNYDNTTAFYITGYNTNEFPSLDILYYERMPHFFNEYQFWQKTLTENPDENDGDFSTINYVEFFGGRSFRSSEDVEGLTYDEINWENQGSYKLTTSNSEEEPISNELIFIYVDSNGVVIEGANDTLKVNVVDESKIQFSEPGLNINYTFEGTINTPF</sequence>
<comment type="caution">
    <text evidence="1">The sequence shown here is derived from an EMBL/GenBank/DDBJ whole genome shotgun (WGS) entry which is preliminary data.</text>
</comment>
<accession>A0AC61Y6N2</accession>
<evidence type="ECO:0000313" key="1">
    <source>
        <dbReference type="EMBL" id="VVV00137.1"/>
    </source>
</evidence>
<organism evidence="1 2">
    <name type="scientific">Mesonia oceanica</name>
    <dbReference type="NCBI Taxonomy" id="2687242"/>
    <lineage>
        <taxon>Bacteria</taxon>
        <taxon>Pseudomonadati</taxon>
        <taxon>Bacteroidota</taxon>
        <taxon>Flavobacteriia</taxon>
        <taxon>Flavobacteriales</taxon>
        <taxon>Flavobacteriaceae</taxon>
        <taxon>Mesonia</taxon>
    </lineage>
</organism>